<gene>
    <name evidence="1" type="ORF">TSYNT_6191</name>
</gene>
<dbReference type="STRING" id="224999.GCA_001485475_00816"/>
<dbReference type="AlphaFoldDB" id="A0A0U9HDS7"/>
<dbReference type="OrthoDB" id="4393931at2"/>
<dbReference type="RefSeq" id="WP_059031982.1">
    <property type="nucleotide sequence ID" value="NZ_BSDN01000003.1"/>
</dbReference>
<dbReference type="Proteomes" id="UP000062160">
    <property type="component" value="Unassembled WGS sequence"/>
</dbReference>
<evidence type="ECO:0000313" key="2">
    <source>
        <dbReference type="Proteomes" id="UP000062160"/>
    </source>
</evidence>
<organism evidence="1">
    <name type="scientific">Tepidanaerobacter syntrophicus</name>
    <dbReference type="NCBI Taxonomy" id="224999"/>
    <lineage>
        <taxon>Bacteria</taxon>
        <taxon>Bacillati</taxon>
        <taxon>Bacillota</taxon>
        <taxon>Clostridia</taxon>
        <taxon>Thermosediminibacterales</taxon>
        <taxon>Tepidanaerobacteraceae</taxon>
        <taxon>Tepidanaerobacter</taxon>
    </lineage>
</organism>
<accession>A0A0U9HDS7</accession>
<keyword evidence="2" id="KW-1185">Reference proteome</keyword>
<reference evidence="1" key="1">
    <citation type="journal article" date="2016" name="Genome Announc.">
        <title>Draft Genome Sequence of the Syntrophic Lactate-Degrading Bacterium Tepidanaerobacter syntrophicus JLT.</title>
        <authorList>
            <person name="Matsuura N."/>
            <person name="Ohashi A."/>
            <person name="Tourlousse D.M."/>
            <person name="Sekiguchi Y."/>
        </authorList>
    </citation>
    <scope>NUCLEOTIDE SEQUENCE [LARGE SCALE GENOMIC DNA]</scope>
    <source>
        <strain evidence="1">JL</strain>
    </source>
</reference>
<name>A0A0U9HDS7_9FIRM</name>
<dbReference type="EMBL" id="DF977000">
    <property type="protein sequence ID" value="GAQ24810.1"/>
    <property type="molecule type" value="Genomic_DNA"/>
</dbReference>
<sequence length="383" mass="43975">MLYEIVNDFPHEILNAKNPPFISLYQPTHRYSPENKQDAIRFKNLIREVEDSLMRKHPKREIVNIMKPFYAIAKEKMFWNYTLDGLAVLATEDRCIVYNLPRPVKEVVVVADTFYIKPLIRIFQSADRYHLLGLNRKEFKLYEGNRYGFKEVKIPPDIPTTIEEALGETYGRKEPSLSARTVSSMGSGVFYGQGSKKDIIDSETEKFFRYVDKVVWENYSRPTGLPLMLIALKEHHTFFKKISRNPFLMKEGIETAFNSLTVSELKDAAWEKMEPIYLGKTKKLIDAYELARSKFLATDDLAQIARAALSNNVGTLLVEADRIIPGKINRETSELIEGDLKDVEVGDILDDLAEMVFKNKGEVVVLPKERMPTDTGAAAIFRY</sequence>
<dbReference type="InterPro" id="IPR041289">
    <property type="entry name" value="Bact_RF_family3"/>
</dbReference>
<protein>
    <submittedName>
        <fullName evidence="1">Uncharacterized protein</fullName>
    </submittedName>
</protein>
<dbReference type="Pfam" id="PF18845">
    <property type="entry name" value="baeRF_family3"/>
    <property type="match status" value="1"/>
</dbReference>
<proteinExistence type="predicted"/>
<evidence type="ECO:0000313" key="1">
    <source>
        <dbReference type="EMBL" id="GAQ24810.1"/>
    </source>
</evidence>